<evidence type="ECO:0000256" key="1">
    <source>
        <dbReference type="SAM" id="SignalP"/>
    </source>
</evidence>
<keyword evidence="1" id="KW-0732">Signal</keyword>
<proteinExistence type="predicted"/>
<accession>A0ABN6TCZ2</accession>
<gene>
    <name evidence="2" type="ORF">MasN3_22480</name>
</gene>
<protein>
    <recommendedName>
        <fullName evidence="4">Histidine kinase</fullName>
    </recommendedName>
</protein>
<evidence type="ECO:0008006" key="4">
    <source>
        <dbReference type="Google" id="ProtNLM"/>
    </source>
</evidence>
<evidence type="ECO:0000313" key="3">
    <source>
        <dbReference type="Proteomes" id="UP001163336"/>
    </source>
</evidence>
<sequence length="230" mass="24773">MAHKHSSFALAALAALSTFASASAQAQIGAAVTADLGTTGAGVHLVVPMESTLNGRFGANYLKHDFEKRSGLVDYQLDGKLATFDALFDWYVIPHSSFRLTAGIVYNGTRFKALGTPSASGSFIFNGTTYAATDLGALKGEVSFRRAAPYIGIGWGNALNPNKRWNFHADIGAFHQGKGRVNLIAYGCTSSQTFCKQLASDVDVEELRLQKEVSDYKIYPVLRAGISYNF</sequence>
<feature type="chain" id="PRO_5045430017" description="Histidine kinase" evidence="1">
    <location>
        <begin position="27"/>
        <end position="230"/>
    </location>
</feature>
<organism evidence="2 3">
    <name type="scientific">Massilia varians</name>
    <dbReference type="NCBI Taxonomy" id="457921"/>
    <lineage>
        <taxon>Bacteria</taxon>
        <taxon>Pseudomonadati</taxon>
        <taxon>Pseudomonadota</taxon>
        <taxon>Betaproteobacteria</taxon>
        <taxon>Burkholderiales</taxon>
        <taxon>Oxalobacteraceae</taxon>
        <taxon>Telluria group</taxon>
        <taxon>Massilia</taxon>
    </lineage>
</organism>
<dbReference type="Proteomes" id="UP001163336">
    <property type="component" value="Chromosome"/>
</dbReference>
<reference evidence="2" key="1">
    <citation type="submission" date="2022-11" db="EMBL/GenBank/DDBJ databases">
        <title>Isolation and characterization of PLA-degrading bacterium Massilia sp. from Antarctic soil.</title>
        <authorList>
            <person name="Sato K."/>
            <person name="Gomez-Fuentes C."/>
            <person name="Ahmad S.A."/>
            <person name="Zulkharnain A."/>
        </authorList>
    </citation>
    <scope>NUCLEOTIDE SEQUENCE</scope>
    <source>
        <strain evidence="2">N-3</strain>
    </source>
</reference>
<name>A0ABN6TCZ2_9BURK</name>
<dbReference type="RefSeq" id="WP_281914186.1">
    <property type="nucleotide sequence ID" value="NZ_AP026966.1"/>
</dbReference>
<keyword evidence="3" id="KW-1185">Reference proteome</keyword>
<evidence type="ECO:0000313" key="2">
    <source>
        <dbReference type="EMBL" id="BDT58754.1"/>
    </source>
</evidence>
<feature type="signal peptide" evidence="1">
    <location>
        <begin position="1"/>
        <end position="26"/>
    </location>
</feature>
<dbReference type="EMBL" id="AP026966">
    <property type="protein sequence ID" value="BDT58754.1"/>
    <property type="molecule type" value="Genomic_DNA"/>
</dbReference>
<dbReference type="Gene3D" id="2.40.160.170">
    <property type="match status" value="1"/>
</dbReference>